<evidence type="ECO:0000259" key="10">
    <source>
        <dbReference type="Pfam" id="PF04290"/>
    </source>
</evidence>
<comment type="function">
    <text evidence="9">Part of the tripartite ATP-independent periplasmic (TRAP) transport system.</text>
</comment>
<keyword evidence="12" id="KW-1185">Reference proteome</keyword>
<feature type="transmembrane region" description="Helical" evidence="9">
    <location>
        <begin position="23"/>
        <end position="47"/>
    </location>
</feature>
<evidence type="ECO:0000256" key="5">
    <source>
        <dbReference type="ARBA" id="ARBA00022692"/>
    </source>
</evidence>
<organism evidence="11 12">
    <name type="scientific">Szabonella alba</name>
    <dbReference type="NCBI Taxonomy" id="2804194"/>
    <lineage>
        <taxon>Bacteria</taxon>
        <taxon>Pseudomonadati</taxon>
        <taxon>Pseudomonadota</taxon>
        <taxon>Alphaproteobacteria</taxon>
        <taxon>Rhodobacterales</taxon>
        <taxon>Paracoccaceae</taxon>
        <taxon>Szabonella</taxon>
    </lineage>
</organism>
<dbReference type="EMBL" id="JAESVN010000014">
    <property type="protein sequence ID" value="MBL4919192.1"/>
    <property type="molecule type" value="Genomic_DNA"/>
</dbReference>
<feature type="transmembrane region" description="Helical" evidence="9">
    <location>
        <begin position="138"/>
        <end position="160"/>
    </location>
</feature>
<dbReference type="AlphaFoldDB" id="A0A8K0VBT1"/>
<dbReference type="Pfam" id="PF04290">
    <property type="entry name" value="DctQ"/>
    <property type="match status" value="1"/>
</dbReference>
<feature type="transmembrane region" description="Helical" evidence="9">
    <location>
        <begin position="59"/>
        <end position="77"/>
    </location>
</feature>
<comment type="caution">
    <text evidence="11">The sequence shown here is derived from an EMBL/GenBank/DDBJ whole genome shotgun (WGS) entry which is preliminary data.</text>
</comment>
<keyword evidence="5 9" id="KW-0812">Transmembrane</keyword>
<dbReference type="PANTHER" id="PTHR35011">
    <property type="entry name" value="2,3-DIKETO-L-GULONATE TRAP TRANSPORTER SMALL PERMEASE PROTEIN YIAM"/>
    <property type="match status" value="1"/>
</dbReference>
<evidence type="ECO:0000256" key="2">
    <source>
        <dbReference type="ARBA" id="ARBA00022448"/>
    </source>
</evidence>
<evidence type="ECO:0000256" key="9">
    <source>
        <dbReference type="RuleBase" id="RU369079"/>
    </source>
</evidence>
<dbReference type="InterPro" id="IPR007387">
    <property type="entry name" value="TRAP_DctQ"/>
</dbReference>
<dbReference type="GO" id="GO:0005886">
    <property type="term" value="C:plasma membrane"/>
    <property type="evidence" value="ECO:0007669"/>
    <property type="project" value="UniProtKB-SubCell"/>
</dbReference>
<keyword evidence="2 9" id="KW-0813">Transport</keyword>
<keyword evidence="3" id="KW-1003">Cell membrane</keyword>
<comment type="similarity">
    <text evidence="8 9">Belongs to the TRAP transporter small permease family.</text>
</comment>
<evidence type="ECO:0000313" key="12">
    <source>
        <dbReference type="Proteomes" id="UP000648908"/>
    </source>
</evidence>
<comment type="subcellular location">
    <subcellularLocation>
        <location evidence="1 9">Cell inner membrane</location>
        <topology evidence="1 9">Multi-pass membrane protein</topology>
    </subcellularLocation>
</comment>
<evidence type="ECO:0000256" key="3">
    <source>
        <dbReference type="ARBA" id="ARBA00022475"/>
    </source>
</evidence>
<dbReference type="RefSeq" id="WP_202690171.1">
    <property type="nucleotide sequence ID" value="NZ_JAESVN010000014.1"/>
</dbReference>
<keyword evidence="6 9" id="KW-1133">Transmembrane helix</keyword>
<evidence type="ECO:0000256" key="8">
    <source>
        <dbReference type="ARBA" id="ARBA00038436"/>
    </source>
</evidence>
<feature type="transmembrane region" description="Helical" evidence="9">
    <location>
        <begin position="98"/>
        <end position="126"/>
    </location>
</feature>
<protein>
    <recommendedName>
        <fullName evidence="9">TRAP transporter small permease protein</fullName>
    </recommendedName>
</protein>
<proteinExistence type="inferred from homology"/>
<evidence type="ECO:0000256" key="7">
    <source>
        <dbReference type="ARBA" id="ARBA00023136"/>
    </source>
</evidence>
<dbReference type="GO" id="GO:0022857">
    <property type="term" value="F:transmembrane transporter activity"/>
    <property type="evidence" value="ECO:0007669"/>
    <property type="project" value="UniProtKB-UniRule"/>
</dbReference>
<comment type="subunit">
    <text evidence="9">The complex comprises the extracytoplasmic solute receptor protein and the two transmembrane proteins.</text>
</comment>
<dbReference type="PANTHER" id="PTHR35011:SF2">
    <property type="entry name" value="2,3-DIKETO-L-GULONATE TRAP TRANSPORTER SMALL PERMEASE PROTEIN YIAM"/>
    <property type="match status" value="1"/>
</dbReference>
<dbReference type="Proteomes" id="UP000648908">
    <property type="component" value="Unassembled WGS sequence"/>
</dbReference>
<dbReference type="GO" id="GO:0015740">
    <property type="term" value="P:C4-dicarboxylate transport"/>
    <property type="evidence" value="ECO:0007669"/>
    <property type="project" value="TreeGrafter"/>
</dbReference>
<gene>
    <name evidence="11" type="ORF">JL811_18385</name>
</gene>
<accession>A0A8K0VBT1</accession>
<name>A0A8K0VBT1_9RHOB</name>
<reference evidence="11" key="1">
    <citation type="submission" date="2021-01" db="EMBL/GenBank/DDBJ databases">
        <title>Tabrizicola alba sp. nov. a motile alkaliphilic bacterium isolated from a soda lake.</title>
        <authorList>
            <person name="Szuroczki S."/>
            <person name="Abbaszade G."/>
            <person name="Schumann P."/>
            <person name="Toth E."/>
        </authorList>
    </citation>
    <scope>NUCLEOTIDE SEQUENCE</scope>
    <source>
        <strain evidence="11">DMG-N-6</strain>
    </source>
</reference>
<keyword evidence="4 9" id="KW-0997">Cell inner membrane</keyword>
<evidence type="ECO:0000256" key="1">
    <source>
        <dbReference type="ARBA" id="ARBA00004429"/>
    </source>
</evidence>
<evidence type="ECO:0000256" key="6">
    <source>
        <dbReference type="ARBA" id="ARBA00022989"/>
    </source>
</evidence>
<dbReference type="InterPro" id="IPR055348">
    <property type="entry name" value="DctQ"/>
</dbReference>
<evidence type="ECO:0000256" key="4">
    <source>
        <dbReference type="ARBA" id="ARBA00022519"/>
    </source>
</evidence>
<feature type="domain" description="Tripartite ATP-independent periplasmic transporters DctQ component" evidence="10">
    <location>
        <begin position="36"/>
        <end position="157"/>
    </location>
</feature>
<sequence>MSTGSVDEPAVGMRLRAAQLLELALFGFCVILLVSLFLVIIAAVFSRAFGASLGWYDEVASIGLAWLTFYGSAYAALKAAHLNFDTLLARAPVSIRKLAFLVSKAITISFFAALAWAGTVILSIFGSETLTTLSWVPLAFTQSALPIGAVLFILAELLILPDGLSRIGIATSEQGGPL</sequence>
<keyword evidence="7 9" id="KW-0472">Membrane</keyword>
<evidence type="ECO:0000313" key="11">
    <source>
        <dbReference type="EMBL" id="MBL4919192.1"/>
    </source>
</evidence>